<proteinExistence type="predicted"/>
<keyword evidence="1" id="KW-0472">Membrane</keyword>
<reference evidence="5" key="2">
    <citation type="journal article" date="2018" name="Nat. Microbiol.">
        <title>Leveraging single-cell genomics to expand the fungal tree of life.</title>
        <authorList>
            <person name="Ahrendt S.R."/>
            <person name="Quandt C.A."/>
            <person name="Ciobanu D."/>
            <person name="Clum A."/>
            <person name="Salamov A."/>
            <person name="Andreopoulos B."/>
            <person name="Cheng J.F."/>
            <person name="Woyke T."/>
            <person name="Pelin A."/>
            <person name="Henrissat B."/>
            <person name="Reynolds N.K."/>
            <person name="Benny G.L."/>
            <person name="Smith M.E."/>
            <person name="James T.Y."/>
            <person name="Grigoriev I.V."/>
        </authorList>
    </citation>
    <scope>NUCLEOTIDE SEQUENCE [LARGE SCALE GENOMIC DNA]</scope>
    <source>
        <strain evidence="5">CSF55</strain>
    </source>
</reference>
<reference evidence="2 4" key="1">
    <citation type="journal article" date="2013" name="Curr. Biol.">
        <title>Shared signatures of parasitism and phylogenomics unite Cryptomycota and microsporidia.</title>
        <authorList>
            <person name="James T.Y."/>
            <person name="Pelin A."/>
            <person name="Bonen L."/>
            <person name="Ahrendt S."/>
            <person name="Sain D."/>
            <person name="Corradi N."/>
            <person name="Stajich J.E."/>
        </authorList>
    </citation>
    <scope>NUCLEOTIDE SEQUENCE [LARGE SCALE GENOMIC DNA]</scope>
    <source>
        <strain evidence="2 4">CSF55</strain>
        <strain evidence="2 4">CSF55</strain>
    </source>
</reference>
<keyword evidence="1" id="KW-0812">Transmembrane</keyword>
<dbReference type="EMBL" id="KE561047">
    <property type="protein sequence ID" value="EPZ33614.1"/>
    <property type="molecule type" value="Genomic_DNA"/>
</dbReference>
<evidence type="ECO:0000313" key="3">
    <source>
        <dbReference type="EMBL" id="RKP18854.1"/>
    </source>
</evidence>
<evidence type="ECO:0000313" key="2">
    <source>
        <dbReference type="EMBL" id="EPZ33614.1"/>
    </source>
</evidence>
<sequence length="256" mass="28053">MSSSTLPFLAGIIASGISLNIILSIKKYYRDHSEDVKHQRHKLTALATLTLLLYSSTSINLCLHPDEIPTNRTAAGIAINTFIPQIYISGDECNTATVLFMIVMGSRDVYNAPILPARFSMPYSLSTIVPVLLAIFVNGVLFSYTIITHMRQIATTNKSTYKKLVTTVNILNVLTLLFWAEIIVVSLIYGGTPLMTPLVVCSQNAILLVLTLGDLYTKNVSRKSKKGSSSNFRSKTEGITGSTTLNKMKSDISVLK</sequence>
<feature type="transmembrane region" description="Helical" evidence="1">
    <location>
        <begin position="43"/>
        <end position="61"/>
    </location>
</feature>
<gene>
    <name evidence="2" type="ORF">O9G_000389</name>
    <name evidence="3" type="ORF">ROZALSC1DRAFT_29489</name>
</gene>
<evidence type="ECO:0000256" key="1">
    <source>
        <dbReference type="SAM" id="Phobius"/>
    </source>
</evidence>
<evidence type="ECO:0000313" key="5">
    <source>
        <dbReference type="Proteomes" id="UP000281549"/>
    </source>
</evidence>
<keyword evidence="4" id="KW-1185">Reference proteome</keyword>
<protein>
    <submittedName>
        <fullName evidence="2">Uncharacterized protein</fullName>
    </submittedName>
</protein>
<evidence type="ECO:0000313" key="4">
    <source>
        <dbReference type="Proteomes" id="UP000030755"/>
    </source>
</evidence>
<dbReference type="EMBL" id="ML005351">
    <property type="protein sequence ID" value="RKP18854.1"/>
    <property type="molecule type" value="Genomic_DNA"/>
</dbReference>
<dbReference type="Proteomes" id="UP000281549">
    <property type="component" value="Unassembled WGS sequence"/>
</dbReference>
<accession>A0A075AYL9</accession>
<feature type="transmembrane region" description="Helical" evidence="1">
    <location>
        <begin position="123"/>
        <end position="147"/>
    </location>
</feature>
<feature type="transmembrane region" description="Helical" evidence="1">
    <location>
        <begin position="195"/>
        <end position="216"/>
    </location>
</feature>
<keyword evidence="1" id="KW-1133">Transmembrane helix</keyword>
<dbReference type="HOGENOM" id="CLU_1086462_0_0_1"/>
<dbReference type="AlphaFoldDB" id="A0A075AYL9"/>
<feature type="transmembrane region" description="Helical" evidence="1">
    <location>
        <begin position="168"/>
        <end position="189"/>
    </location>
</feature>
<dbReference type="Proteomes" id="UP000030755">
    <property type="component" value="Unassembled WGS sequence"/>
</dbReference>
<organism evidence="2 4">
    <name type="scientific">Rozella allomycis (strain CSF55)</name>
    <dbReference type="NCBI Taxonomy" id="988480"/>
    <lineage>
        <taxon>Eukaryota</taxon>
        <taxon>Fungi</taxon>
        <taxon>Fungi incertae sedis</taxon>
        <taxon>Cryptomycota</taxon>
        <taxon>Cryptomycota incertae sedis</taxon>
        <taxon>Rozella</taxon>
    </lineage>
</organism>
<name>A0A075AYL9_ROZAC</name>
<feature type="transmembrane region" description="Helical" evidence="1">
    <location>
        <begin position="6"/>
        <end position="23"/>
    </location>
</feature>
<reference evidence="3" key="3">
    <citation type="submission" date="2018-08" db="EMBL/GenBank/DDBJ databases">
        <title>Leveraging single-cell genomics to expand the Fungal Tree of Life.</title>
        <authorList>
            <consortium name="DOE Joint Genome Institute"/>
            <person name="Ahrendt S.R."/>
            <person name="Quandt C.A."/>
            <person name="Ciobanu D."/>
            <person name="Clum A."/>
            <person name="Salamov A."/>
            <person name="Andreopoulos B."/>
            <person name="Cheng J.-F."/>
            <person name="Woyke T."/>
            <person name="Pelin A."/>
            <person name="Henrissat B."/>
            <person name="Reynolds N."/>
            <person name="Benny G.L."/>
            <person name="Smith M.E."/>
            <person name="James T.Y."/>
            <person name="Grigoriev I.V."/>
        </authorList>
    </citation>
    <scope>NUCLEOTIDE SEQUENCE</scope>
    <source>
        <strain evidence="3">CSF55</strain>
    </source>
</reference>